<evidence type="ECO:0000313" key="5">
    <source>
        <dbReference type="EMBL" id="MBB4071384.1"/>
    </source>
</evidence>
<dbReference type="SUPFAM" id="SSF75553">
    <property type="entry name" value="Smc hinge domain"/>
    <property type="match status" value="1"/>
</dbReference>
<protein>
    <submittedName>
        <fullName evidence="5">Chromosome segregation protein</fullName>
    </submittedName>
</protein>
<dbReference type="Pfam" id="PF02463">
    <property type="entry name" value="SMC_N"/>
    <property type="match status" value="1"/>
</dbReference>
<sequence length="907" mass="96791">RLQFLAGQDEPTVIPNRVTQADVDRVSAELQRLEALVPEAREAHAAASIAVQHKREALDAVDKEIAAAAAALNAYEMQLTKLGGEHAAAIRRQQEREAEHSRRETAASAATSRLEQAEAALKELETAEQAGGSTTAAASDLEQAYNAAGETQTRLETERDQLQAALHRAERDQVALQATHTALAAQLGQHDGGDAVIAAGLPGVHGKVATLVEADATHTAALGLLLGDALLVADEAAATRVLQHAAEADLGRVQVVLATAAPEIDSATTAAQLSPQIAEALVAVGAVHAESVITAASGVKALLHTAFLAPDLASAQRLAATLSGHLEHFTIATSHGEIVTPHTAVGGSATSKSLLEVRAEYDTVTAQLDTATAVVQDAKQRWEAARQAVQEAKTRAAELYRQLRQADSARAEFAAKWQRAAAQVEAAKAEQERARGAVAESENRVAEAAAAVATAAAAVTEFEKQPRPTVEHSVRDELAAAYEEARAAEVEQRMTVQRAQERARSAEGAYRRVREQFHAAEKAEQERAARAVQRNLQARAAQQVLDVLPQWLKQVAADLTAARQAQQEAELERAKHSQELTLLRAEAASVRQELSGLTEQAHSVELQLYERRIGLKSFTERAHNELSLDVATLLAEYGPELPVPDLSGGAGAAAEPEATAHAAAPDVETTATPASGGTEAGEVDPPTKPYNRQEQEQILQAAERALAQLGRINPLALEEFAALEQRHTYLHEQIADLTKTKKDLLQIVADLDVKMETIFAAAFADTKAAFEVVFPILFPGGTGKIELTNPGDMLTTGIEITVKPAGKKVERMSLLSGGERSLAAVAWLLAIFKARPSPFYILDEVEAALDDANLGRLLNAFEDLRQHSQLIVITHQKRTMEIADALYGVSMRGDGVSAVIGQRLSDV</sequence>
<dbReference type="GO" id="GO:0051276">
    <property type="term" value="P:chromosome organization"/>
    <property type="evidence" value="ECO:0007669"/>
    <property type="project" value="InterPro"/>
</dbReference>
<comment type="caution">
    <text evidence="5">The sequence shown here is derived from an EMBL/GenBank/DDBJ whole genome shotgun (WGS) entry which is preliminary data.</text>
</comment>
<feature type="region of interest" description="Disordered" evidence="3">
    <location>
        <begin position="646"/>
        <end position="694"/>
    </location>
</feature>
<evidence type="ECO:0000256" key="1">
    <source>
        <dbReference type="ARBA" id="ARBA00023054"/>
    </source>
</evidence>
<feature type="compositionally biased region" description="Basic and acidic residues" evidence="3">
    <location>
        <begin position="92"/>
        <end position="105"/>
    </location>
</feature>
<feature type="region of interest" description="Disordered" evidence="3">
    <location>
        <begin position="91"/>
        <end position="114"/>
    </location>
</feature>
<keyword evidence="1 2" id="KW-0175">Coiled coil</keyword>
<dbReference type="Gene3D" id="3.40.50.300">
    <property type="entry name" value="P-loop containing nucleotide triphosphate hydrolases"/>
    <property type="match status" value="1"/>
</dbReference>
<dbReference type="GO" id="GO:0016887">
    <property type="term" value="F:ATP hydrolysis activity"/>
    <property type="evidence" value="ECO:0007669"/>
    <property type="project" value="InterPro"/>
</dbReference>
<evidence type="ECO:0000259" key="4">
    <source>
        <dbReference type="SMART" id="SM00968"/>
    </source>
</evidence>
<feature type="coiled-coil region" evidence="2">
    <location>
        <begin position="16"/>
        <end position="78"/>
    </location>
</feature>
<dbReference type="InterPro" id="IPR027417">
    <property type="entry name" value="P-loop_NTPase"/>
</dbReference>
<evidence type="ECO:0000313" key="6">
    <source>
        <dbReference type="Proteomes" id="UP000571183"/>
    </source>
</evidence>
<reference evidence="5 6" key="1">
    <citation type="submission" date="2020-08" db="EMBL/GenBank/DDBJ databases">
        <title>Sequencing the genomes of 1000 actinobacteria strains.</title>
        <authorList>
            <person name="Klenk H.-P."/>
        </authorList>
    </citation>
    <scope>NUCLEOTIDE SEQUENCE [LARGE SCALE GENOMIC DNA]</scope>
    <source>
        <strain evidence="5 6">DSM 27064</strain>
    </source>
</reference>
<dbReference type="InterPro" id="IPR003395">
    <property type="entry name" value="RecF/RecN/SMC_N"/>
</dbReference>
<evidence type="ECO:0000256" key="3">
    <source>
        <dbReference type="SAM" id="MobiDB-lite"/>
    </source>
</evidence>
<dbReference type="EMBL" id="JACIFD010000005">
    <property type="protein sequence ID" value="MBB4071384.1"/>
    <property type="molecule type" value="Genomic_DNA"/>
</dbReference>
<feature type="coiled-coil region" evidence="2">
    <location>
        <begin position="552"/>
        <end position="600"/>
    </location>
</feature>
<dbReference type="RefSeq" id="WP_183304468.1">
    <property type="nucleotide sequence ID" value="NZ_JACIFD010000005.1"/>
</dbReference>
<dbReference type="AlphaFoldDB" id="A0A840DE97"/>
<gene>
    <name evidence="5" type="ORF">F5897_000681</name>
</gene>
<dbReference type="InterPro" id="IPR036277">
    <property type="entry name" value="SMC_hinge_sf"/>
</dbReference>
<name>A0A840DE97_9MICO</name>
<feature type="coiled-coil region" evidence="2">
    <location>
        <begin position="375"/>
        <end position="444"/>
    </location>
</feature>
<dbReference type="GO" id="GO:0005524">
    <property type="term" value="F:ATP binding"/>
    <property type="evidence" value="ECO:0007669"/>
    <property type="project" value="InterPro"/>
</dbReference>
<dbReference type="PANTHER" id="PTHR43977">
    <property type="entry name" value="STRUCTURAL MAINTENANCE OF CHROMOSOMES PROTEIN 3"/>
    <property type="match status" value="1"/>
</dbReference>
<dbReference type="InterPro" id="IPR024704">
    <property type="entry name" value="SMC"/>
</dbReference>
<evidence type="ECO:0000256" key="2">
    <source>
        <dbReference type="SAM" id="Coils"/>
    </source>
</evidence>
<proteinExistence type="predicted"/>
<dbReference type="GO" id="GO:0005694">
    <property type="term" value="C:chromosome"/>
    <property type="evidence" value="ECO:0007669"/>
    <property type="project" value="InterPro"/>
</dbReference>
<organism evidence="5 6">
    <name type="scientific">Canibacter oris</name>
    <dbReference type="NCBI Taxonomy" id="1365628"/>
    <lineage>
        <taxon>Bacteria</taxon>
        <taxon>Bacillati</taxon>
        <taxon>Actinomycetota</taxon>
        <taxon>Actinomycetes</taxon>
        <taxon>Micrococcales</taxon>
        <taxon>Microbacteriaceae</taxon>
        <taxon>Canibacter</taxon>
    </lineage>
</organism>
<keyword evidence="6" id="KW-1185">Reference proteome</keyword>
<dbReference type="SMART" id="SM00968">
    <property type="entry name" value="SMC_hinge"/>
    <property type="match status" value="1"/>
</dbReference>
<feature type="domain" description="SMC hinge" evidence="4">
    <location>
        <begin position="202"/>
        <end position="319"/>
    </location>
</feature>
<dbReference type="SUPFAM" id="SSF52540">
    <property type="entry name" value="P-loop containing nucleoside triphosphate hydrolases"/>
    <property type="match status" value="1"/>
</dbReference>
<feature type="coiled-coil region" evidence="2">
    <location>
        <begin position="152"/>
        <end position="179"/>
    </location>
</feature>
<accession>A0A840DE97</accession>
<dbReference type="PIRSF" id="PIRSF005719">
    <property type="entry name" value="SMC"/>
    <property type="match status" value="1"/>
</dbReference>
<dbReference type="Pfam" id="PF06470">
    <property type="entry name" value="SMC_hinge"/>
    <property type="match status" value="1"/>
</dbReference>
<dbReference type="Proteomes" id="UP000571183">
    <property type="component" value="Unassembled WGS sequence"/>
</dbReference>
<dbReference type="InterPro" id="IPR010935">
    <property type="entry name" value="SMC_hinge"/>
</dbReference>
<dbReference type="Gene3D" id="1.20.1060.20">
    <property type="match status" value="1"/>
</dbReference>
<feature type="non-terminal residue" evidence="5">
    <location>
        <position position="1"/>
    </location>
</feature>
<dbReference type="Gene3D" id="3.30.70.1620">
    <property type="match status" value="1"/>
</dbReference>
<feature type="compositionally biased region" description="Low complexity" evidence="3">
    <location>
        <begin position="652"/>
        <end position="665"/>
    </location>
</feature>